<evidence type="ECO:0000256" key="1">
    <source>
        <dbReference type="ARBA" id="ARBA00002286"/>
    </source>
</evidence>
<keyword evidence="5" id="KW-0233">DNA recombination</keyword>
<proteinExistence type="inferred from homology"/>
<dbReference type="GO" id="GO:0003677">
    <property type="term" value="F:DNA binding"/>
    <property type="evidence" value="ECO:0007669"/>
    <property type="project" value="UniProtKB-KW"/>
</dbReference>
<dbReference type="NCBIfam" id="NF033592">
    <property type="entry name" value="transpos_IS4_1"/>
    <property type="match status" value="1"/>
</dbReference>
<dbReference type="AlphaFoldDB" id="A0A073KK40"/>
<name>A0A073KK40_9BACI</name>
<keyword evidence="8" id="KW-1185">Reference proteome</keyword>
<gene>
    <name evidence="7" type="ORF">BAGA_16415</name>
</gene>
<keyword evidence="4" id="KW-0238">DNA-binding</keyword>
<dbReference type="EMBL" id="JOTM01000026">
    <property type="protein sequence ID" value="KEK22703.1"/>
    <property type="molecule type" value="Genomic_DNA"/>
</dbReference>
<comment type="function">
    <text evidence="1">Involved in the transposition of the insertion sequence.</text>
</comment>
<protein>
    <submittedName>
        <fullName evidence="7">Transposase</fullName>
    </submittedName>
</protein>
<evidence type="ECO:0000256" key="4">
    <source>
        <dbReference type="ARBA" id="ARBA00023125"/>
    </source>
</evidence>
<feature type="domain" description="Transposase IS4-like" evidence="6">
    <location>
        <begin position="121"/>
        <end position="386"/>
    </location>
</feature>
<organism evidence="7 8">
    <name type="scientific">Bacillus gaemokensis</name>
    <dbReference type="NCBI Taxonomy" id="574375"/>
    <lineage>
        <taxon>Bacteria</taxon>
        <taxon>Bacillati</taxon>
        <taxon>Bacillota</taxon>
        <taxon>Bacilli</taxon>
        <taxon>Bacillales</taxon>
        <taxon>Bacillaceae</taxon>
        <taxon>Bacillus</taxon>
        <taxon>Bacillus cereus group</taxon>
    </lineage>
</organism>
<dbReference type="GO" id="GO:0006313">
    <property type="term" value="P:DNA transposition"/>
    <property type="evidence" value="ECO:0007669"/>
    <property type="project" value="InterPro"/>
</dbReference>
<dbReference type="InterPro" id="IPR047952">
    <property type="entry name" value="Transpos_IS4"/>
</dbReference>
<evidence type="ECO:0000313" key="7">
    <source>
        <dbReference type="EMBL" id="KEK22703.1"/>
    </source>
</evidence>
<dbReference type="Gene3D" id="3.90.350.10">
    <property type="entry name" value="Transposase Inhibitor Protein From Tn5, Chain A, domain 1"/>
    <property type="match status" value="1"/>
</dbReference>
<evidence type="ECO:0000313" key="8">
    <source>
        <dbReference type="Proteomes" id="UP000027778"/>
    </source>
</evidence>
<dbReference type="Pfam" id="PF01609">
    <property type="entry name" value="DDE_Tnp_1"/>
    <property type="match status" value="1"/>
</dbReference>
<evidence type="ECO:0000256" key="5">
    <source>
        <dbReference type="ARBA" id="ARBA00023172"/>
    </source>
</evidence>
<accession>A0A073KK40</accession>
<dbReference type="Proteomes" id="UP000027778">
    <property type="component" value="Unassembled WGS sequence"/>
</dbReference>
<reference evidence="7 8" key="1">
    <citation type="submission" date="2014-06" db="EMBL/GenBank/DDBJ databases">
        <title>Draft genome sequence of Bacillus gaemokensis JCM 15801 (MCCC 1A00707).</title>
        <authorList>
            <person name="Lai Q."/>
            <person name="Liu Y."/>
            <person name="Shao Z."/>
        </authorList>
    </citation>
    <scope>NUCLEOTIDE SEQUENCE [LARGE SCALE GENOMIC DNA]</scope>
    <source>
        <strain evidence="7 8">JCM 15801</strain>
    </source>
</reference>
<dbReference type="eggNOG" id="COG3385">
    <property type="taxonomic scope" value="Bacteria"/>
</dbReference>
<dbReference type="PANTHER" id="PTHR33258">
    <property type="entry name" value="TRANSPOSASE INSL FOR INSERTION SEQUENCE ELEMENT IS186A-RELATED"/>
    <property type="match status" value="1"/>
</dbReference>
<dbReference type="OrthoDB" id="2432160at2"/>
<dbReference type="GO" id="GO:0004803">
    <property type="term" value="F:transposase activity"/>
    <property type="evidence" value="ECO:0007669"/>
    <property type="project" value="InterPro"/>
</dbReference>
<dbReference type="InterPro" id="IPR002559">
    <property type="entry name" value="Transposase_11"/>
</dbReference>
<dbReference type="SUPFAM" id="SSF53098">
    <property type="entry name" value="Ribonuclease H-like"/>
    <property type="match status" value="1"/>
</dbReference>
<dbReference type="RefSeq" id="WP_033676880.1">
    <property type="nucleotide sequence ID" value="NZ_JOTM01000026.1"/>
</dbReference>
<dbReference type="STRING" id="574375.AZF08_23935"/>
<comment type="caution">
    <text evidence="7">The sequence shown here is derived from an EMBL/GenBank/DDBJ whole genome shotgun (WGS) entry which is preliminary data.</text>
</comment>
<dbReference type="InterPro" id="IPR012337">
    <property type="entry name" value="RNaseH-like_sf"/>
</dbReference>
<evidence type="ECO:0000256" key="2">
    <source>
        <dbReference type="ARBA" id="ARBA00010075"/>
    </source>
</evidence>
<comment type="similarity">
    <text evidence="2">Belongs to the transposase 11 family.</text>
</comment>
<evidence type="ECO:0000259" key="6">
    <source>
        <dbReference type="Pfam" id="PF01609"/>
    </source>
</evidence>
<dbReference type="PANTHER" id="PTHR33258:SF1">
    <property type="entry name" value="TRANSPOSASE INSL FOR INSERTION SEQUENCE ELEMENT IS186A-RELATED"/>
    <property type="match status" value="1"/>
</dbReference>
<sequence length="473" mass="54880">MKKSSSSQVFRLLAEELQRSFSPQALTELAKRTQFVQRTSKFRAQDLSSLCIGMGQDTASHSLARLCGILESETGVLISPEGLNLRLNTKAVEFLRSLFSRLLQKQLLSTMPLPSSFSAYFRRIRILDATTFQVSDQLAASYPGSGGSGKASGVKIQLEYDLLSGQFLHVEVGPGKQNDVNYGKEVQHTVDLQDLCIRDLSYFSLIDLDAIQKKGAYFLSRLKMNTKLFQKNEHILTFKNGSIKKKYQYTMIDLEAIMDQLQPGECFEIPVVYIGRDYGLPARAVIYRLTPDQETQRRKDRAYKEKKKRITFSDRIKKLQGINVYVTNIPSEYVSQEAIHEFYSLRWQIEIIFKTWKSIFRIHHNTNIKKERLECHIYGKLIALLLSSTVMFQMRQLLLVKKQKELSEWKAMYMIHDYFRVLYQQMQDQSNQLAKSFLRLFHLLDKNGQKSHRYRKKTVFDILGIAYVQHLSK</sequence>
<evidence type="ECO:0000256" key="3">
    <source>
        <dbReference type="ARBA" id="ARBA00022578"/>
    </source>
</evidence>
<keyword evidence="3" id="KW-0815">Transposition</keyword>